<evidence type="ECO:0000313" key="12">
    <source>
        <dbReference type="Proteomes" id="UP000287330"/>
    </source>
</evidence>
<dbReference type="GO" id="GO:0015627">
    <property type="term" value="C:type II protein secretion system complex"/>
    <property type="evidence" value="ECO:0007669"/>
    <property type="project" value="InterPro"/>
</dbReference>
<gene>
    <name evidence="11" type="primary">gspJ</name>
    <name evidence="11" type="ORF">CWE25_06465</name>
</gene>
<evidence type="ECO:0000256" key="4">
    <source>
        <dbReference type="ARBA" id="ARBA00022475"/>
    </source>
</evidence>
<evidence type="ECO:0000256" key="1">
    <source>
        <dbReference type="ARBA" id="ARBA00004377"/>
    </source>
</evidence>
<dbReference type="Pfam" id="PF11612">
    <property type="entry name" value="T2SSJ"/>
    <property type="match status" value="1"/>
</dbReference>
<dbReference type="AlphaFoldDB" id="A0A432Y243"/>
<evidence type="ECO:0000256" key="2">
    <source>
        <dbReference type="ARBA" id="ARBA00011084"/>
    </source>
</evidence>
<sequence>MRSEKGFTLVEIMVTMIIFTLIGLASYTVLDQMSRTKSLSEESSERIEQLQFTWLLIQQDMRQAVPKPTRPDGLEVAQQLITNDERIIESQSGVLGFVRSGYDNPGLMLPRSELQPVIYRVQNNVLQRLTYPYVNDRSGEPVVQDLLEGVKSFQVRFFRSTQQAQANQGIEAGWRNRWETSDDFPAALELTITSDAYGEIRRRFLTGVEPTQVVAKEGGDNA</sequence>
<dbReference type="PANTHER" id="PTHR39583">
    <property type="entry name" value="TYPE II SECRETION SYSTEM PROTEIN J-RELATED"/>
    <property type="match status" value="1"/>
</dbReference>
<reference evidence="12" key="1">
    <citation type="journal article" date="2018" name="Front. Microbiol.">
        <title>Genome-Based Analysis Reveals the Taxonomy and Diversity of the Family Idiomarinaceae.</title>
        <authorList>
            <person name="Liu Y."/>
            <person name="Lai Q."/>
            <person name="Shao Z."/>
        </authorList>
    </citation>
    <scope>NUCLEOTIDE SEQUENCE [LARGE SCALE GENOMIC DNA]</scope>
    <source>
        <strain evidence="12">F23</strain>
    </source>
</reference>
<accession>A0A432Y243</accession>
<dbReference type="GO" id="GO:0005886">
    <property type="term" value="C:plasma membrane"/>
    <property type="evidence" value="ECO:0007669"/>
    <property type="project" value="UniProtKB-SubCell"/>
</dbReference>
<keyword evidence="9 10" id="KW-0472">Membrane</keyword>
<dbReference type="Gene3D" id="2.10.70.20">
    <property type="entry name" value="gspk-gspi-gspj complex like domains"/>
    <property type="match status" value="1"/>
</dbReference>
<protein>
    <recommendedName>
        <fullName evidence="3">Type II secretion system protein J</fullName>
    </recommendedName>
</protein>
<keyword evidence="6" id="KW-0997">Cell inner membrane</keyword>
<comment type="similarity">
    <text evidence="2">Belongs to the GSP J family.</text>
</comment>
<dbReference type="InterPro" id="IPR051621">
    <property type="entry name" value="T2SS_protein_J"/>
</dbReference>
<dbReference type="PROSITE" id="PS00409">
    <property type="entry name" value="PROKAR_NTER_METHYL"/>
    <property type="match status" value="1"/>
</dbReference>
<dbReference type="PANTHER" id="PTHR39583:SF2">
    <property type="entry name" value="TYPE II SECRETION SYSTEM PROTEIN J"/>
    <property type="match status" value="1"/>
</dbReference>
<dbReference type="NCBIfam" id="TIGR02532">
    <property type="entry name" value="IV_pilin_GFxxxE"/>
    <property type="match status" value="1"/>
</dbReference>
<dbReference type="InterPro" id="IPR045584">
    <property type="entry name" value="Pilin-like"/>
</dbReference>
<dbReference type="SUPFAM" id="SSF54523">
    <property type="entry name" value="Pili subunits"/>
    <property type="match status" value="1"/>
</dbReference>
<organism evidence="11 12">
    <name type="scientific">Idiomarina fontislapidosi</name>
    <dbReference type="NCBI Taxonomy" id="263723"/>
    <lineage>
        <taxon>Bacteria</taxon>
        <taxon>Pseudomonadati</taxon>
        <taxon>Pseudomonadota</taxon>
        <taxon>Gammaproteobacteria</taxon>
        <taxon>Alteromonadales</taxon>
        <taxon>Idiomarinaceae</taxon>
        <taxon>Idiomarina</taxon>
    </lineage>
</organism>
<dbReference type="EMBL" id="PIPV01000004">
    <property type="protein sequence ID" value="RUO55023.1"/>
    <property type="molecule type" value="Genomic_DNA"/>
</dbReference>
<dbReference type="InterPro" id="IPR010055">
    <property type="entry name" value="T2SS_protein-GspJ"/>
</dbReference>
<keyword evidence="4" id="KW-1003">Cell membrane</keyword>
<evidence type="ECO:0000256" key="8">
    <source>
        <dbReference type="ARBA" id="ARBA00022989"/>
    </source>
</evidence>
<dbReference type="RefSeq" id="WP_110574066.1">
    <property type="nucleotide sequence ID" value="NZ_PIPV01000004.1"/>
</dbReference>
<dbReference type="Gene3D" id="3.10.610.10">
    <property type="entry name" value="GSPII I/J protein-like"/>
    <property type="match status" value="1"/>
</dbReference>
<comment type="subcellular location">
    <subcellularLocation>
        <location evidence="1">Cell inner membrane</location>
        <topology evidence="1">Single-pass membrane protein</topology>
    </subcellularLocation>
</comment>
<evidence type="ECO:0000256" key="7">
    <source>
        <dbReference type="ARBA" id="ARBA00022692"/>
    </source>
</evidence>
<dbReference type="NCBIfam" id="TIGR01711">
    <property type="entry name" value="gspJ"/>
    <property type="match status" value="1"/>
</dbReference>
<evidence type="ECO:0000256" key="5">
    <source>
        <dbReference type="ARBA" id="ARBA00022481"/>
    </source>
</evidence>
<evidence type="ECO:0000256" key="6">
    <source>
        <dbReference type="ARBA" id="ARBA00022519"/>
    </source>
</evidence>
<dbReference type="Proteomes" id="UP000287330">
    <property type="component" value="Unassembled WGS sequence"/>
</dbReference>
<evidence type="ECO:0000256" key="10">
    <source>
        <dbReference type="SAM" id="Phobius"/>
    </source>
</evidence>
<evidence type="ECO:0000313" key="11">
    <source>
        <dbReference type="EMBL" id="RUO55023.1"/>
    </source>
</evidence>
<dbReference type="Pfam" id="PF07963">
    <property type="entry name" value="N_methyl"/>
    <property type="match status" value="1"/>
</dbReference>
<dbReference type="OrthoDB" id="9794345at2"/>
<keyword evidence="12" id="KW-1185">Reference proteome</keyword>
<keyword evidence="5" id="KW-0488">Methylation</keyword>
<feature type="transmembrane region" description="Helical" evidence="10">
    <location>
        <begin position="12"/>
        <end position="30"/>
    </location>
</feature>
<keyword evidence="7 10" id="KW-0812">Transmembrane</keyword>
<comment type="caution">
    <text evidence="11">The sequence shown here is derived from an EMBL/GenBank/DDBJ whole genome shotgun (WGS) entry which is preliminary data.</text>
</comment>
<evidence type="ECO:0000256" key="9">
    <source>
        <dbReference type="ARBA" id="ARBA00023136"/>
    </source>
</evidence>
<keyword evidence="8 10" id="KW-1133">Transmembrane helix</keyword>
<name>A0A432Y243_9GAMM</name>
<proteinExistence type="inferred from homology"/>
<evidence type="ECO:0000256" key="3">
    <source>
        <dbReference type="ARBA" id="ARBA00021539"/>
    </source>
</evidence>
<dbReference type="InterPro" id="IPR012902">
    <property type="entry name" value="N_methyl_site"/>
</dbReference>
<dbReference type="GO" id="GO:0015628">
    <property type="term" value="P:protein secretion by the type II secretion system"/>
    <property type="evidence" value="ECO:0007669"/>
    <property type="project" value="InterPro"/>
</dbReference>